<dbReference type="Gene3D" id="3.40.50.720">
    <property type="entry name" value="NAD(P)-binding Rossmann-like Domain"/>
    <property type="match status" value="1"/>
</dbReference>
<dbReference type="InterPro" id="IPR016040">
    <property type="entry name" value="NAD(P)-bd_dom"/>
</dbReference>
<dbReference type="EMBL" id="LKCW01000022">
    <property type="protein sequence ID" value="KPM44219.1"/>
    <property type="molecule type" value="Genomic_DNA"/>
</dbReference>
<proteinExistence type="predicted"/>
<keyword evidence="3" id="KW-1185">Reference proteome</keyword>
<organism evidence="2 3">
    <name type="scientific">Neonectria ditissima</name>
    <dbReference type="NCBI Taxonomy" id="78410"/>
    <lineage>
        <taxon>Eukaryota</taxon>
        <taxon>Fungi</taxon>
        <taxon>Dikarya</taxon>
        <taxon>Ascomycota</taxon>
        <taxon>Pezizomycotina</taxon>
        <taxon>Sordariomycetes</taxon>
        <taxon>Hypocreomycetidae</taxon>
        <taxon>Hypocreales</taxon>
        <taxon>Nectriaceae</taxon>
        <taxon>Neonectria</taxon>
    </lineage>
</organism>
<dbReference type="Pfam" id="PF13460">
    <property type="entry name" value="NAD_binding_10"/>
    <property type="match status" value="1"/>
</dbReference>
<dbReference type="InterPro" id="IPR051604">
    <property type="entry name" value="Ergot_Alk_Oxidoreductase"/>
</dbReference>
<dbReference type="Gene3D" id="3.90.25.10">
    <property type="entry name" value="UDP-galactose 4-epimerase, domain 1"/>
    <property type="match status" value="1"/>
</dbReference>
<comment type="caution">
    <text evidence="2">The sequence shown here is derived from an EMBL/GenBank/DDBJ whole genome shotgun (WGS) entry which is preliminary data.</text>
</comment>
<dbReference type="InterPro" id="IPR036291">
    <property type="entry name" value="NAD(P)-bd_dom_sf"/>
</dbReference>
<dbReference type="PANTHER" id="PTHR43162:SF1">
    <property type="entry name" value="PRESTALK A DIFFERENTIATION PROTEIN A"/>
    <property type="match status" value="1"/>
</dbReference>
<dbReference type="AlphaFoldDB" id="A0A0P7BBJ4"/>
<reference evidence="2 3" key="1">
    <citation type="submission" date="2015-09" db="EMBL/GenBank/DDBJ databases">
        <title>Draft genome of a European isolate of the apple canker pathogen Neonectria ditissima.</title>
        <authorList>
            <person name="Gomez-Cortecero A."/>
            <person name="Harrison R.J."/>
            <person name="Armitage A.D."/>
        </authorList>
    </citation>
    <scope>NUCLEOTIDE SEQUENCE [LARGE SCALE GENOMIC DNA]</scope>
    <source>
        <strain evidence="2 3">R09/05</strain>
    </source>
</reference>
<evidence type="ECO:0000313" key="2">
    <source>
        <dbReference type="EMBL" id="KPM44219.1"/>
    </source>
</evidence>
<feature type="domain" description="NAD(P)-binding" evidence="1">
    <location>
        <begin position="46"/>
        <end position="195"/>
    </location>
</feature>
<dbReference type="STRING" id="78410.A0A0P7BBJ4"/>
<dbReference type="SUPFAM" id="SSF51735">
    <property type="entry name" value="NAD(P)-binding Rossmann-fold domains"/>
    <property type="match status" value="1"/>
</dbReference>
<dbReference type="Proteomes" id="UP000050424">
    <property type="component" value="Unassembled WGS sequence"/>
</dbReference>
<dbReference type="OrthoDB" id="419598at2759"/>
<accession>A0A0P7BBJ4</accession>
<evidence type="ECO:0000313" key="3">
    <source>
        <dbReference type="Proteomes" id="UP000050424"/>
    </source>
</evidence>
<sequence length="317" mass="34888">MPKFVLTGADGNLGSVAASYAAEIAKPEDELTFTTYKLEAIPAATLAEWKSKGVNVVVASYDDIESLKTAFAGAEAVTLVSTWLFGEGRRRQARTVIEAAKACGVKRICYTSFIGAGIQAEKEEDIPFLPRDHHVIESYIYASGLEYNIQRNYLYADNIPTFFGTSWKFCGDRWLTNSHGASGAYVSREDCGRVLAVLLLGKGGKNTVYDVTGPEAVTHQQIFDWICSQSGYKGQMVDMPDEELKDYWLGRGLPTDSFGDFSALPMKLCIGDLLCSGEMVARGFMQETSDTVEKLTGRKPAPFQEALLKYKDLFPKP</sequence>
<protein>
    <recommendedName>
        <fullName evidence="1">NAD(P)-binding domain-containing protein</fullName>
    </recommendedName>
</protein>
<name>A0A0P7BBJ4_9HYPO</name>
<gene>
    <name evidence="2" type="ORF">AK830_g2357</name>
</gene>
<dbReference type="PANTHER" id="PTHR43162">
    <property type="match status" value="1"/>
</dbReference>
<evidence type="ECO:0000259" key="1">
    <source>
        <dbReference type="Pfam" id="PF13460"/>
    </source>
</evidence>